<dbReference type="PANTHER" id="PTHR10908:SF0">
    <property type="entry name" value="SEROTONIN N-ACETYLTRANSFERASE"/>
    <property type="match status" value="1"/>
</dbReference>
<dbReference type="InterPro" id="IPR051635">
    <property type="entry name" value="SNAT-like"/>
</dbReference>
<dbReference type="OrthoDB" id="9800962at2"/>
<dbReference type="GO" id="GO:0008080">
    <property type="term" value="F:N-acetyltransferase activity"/>
    <property type="evidence" value="ECO:0007669"/>
    <property type="project" value="UniProtKB-ARBA"/>
</dbReference>
<dbReference type="Gene3D" id="3.40.630.30">
    <property type="match status" value="1"/>
</dbReference>
<dbReference type="PANTHER" id="PTHR10908">
    <property type="entry name" value="SEROTONIN N-ACETYLTRANSFERASE"/>
    <property type="match status" value="1"/>
</dbReference>
<dbReference type="Proteomes" id="UP000035553">
    <property type="component" value="Unassembled WGS sequence"/>
</dbReference>
<evidence type="ECO:0000313" key="4">
    <source>
        <dbReference type="EMBL" id="KLI02733.1"/>
    </source>
</evidence>
<feature type="domain" description="N-acetyltransferase" evidence="3">
    <location>
        <begin position="1"/>
        <end position="161"/>
    </location>
</feature>
<dbReference type="SUPFAM" id="SSF55729">
    <property type="entry name" value="Acyl-CoA N-acyltransferases (Nat)"/>
    <property type="match status" value="1"/>
</dbReference>
<dbReference type="EMBL" id="AFVQ02000080">
    <property type="protein sequence ID" value="KLI02733.1"/>
    <property type="molecule type" value="Genomic_DNA"/>
</dbReference>
<reference evidence="4 5" key="1">
    <citation type="journal article" date="2011" name="J. Bacteriol.">
        <title>Draft genome sequence of Sporolactobacillus inulinus strain CASD, an efficient D-lactic acid-producing bacterium with high-concentration lactate tolerance capability.</title>
        <authorList>
            <person name="Yu B."/>
            <person name="Su F."/>
            <person name="Wang L."/>
            <person name="Xu K."/>
            <person name="Zhao B."/>
            <person name="Xu P."/>
        </authorList>
    </citation>
    <scope>NUCLEOTIDE SEQUENCE [LARGE SCALE GENOMIC DNA]</scope>
    <source>
        <strain evidence="4 5">CASD</strain>
    </source>
</reference>
<keyword evidence="2" id="KW-0012">Acyltransferase</keyword>
<dbReference type="PROSITE" id="PS51186">
    <property type="entry name" value="GNAT"/>
    <property type="match status" value="1"/>
</dbReference>
<dbReference type="Pfam" id="PF00583">
    <property type="entry name" value="Acetyltransf_1"/>
    <property type="match status" value="1"/>
</dbReference>
<gene>
    <name evidence="4" type="ORF">SINU_06395</name>
</gene>
<proteinExistence type="predicted"/>
<protein>
    <submittedName>
        <fullName evidence="4">GNAT family acetyltransferase</fullName>
    </submittedName>
</protein>
<dbReference type="InterPro" id="IPR000182">
    <property type="entry name" value="GNAT_dom"/>
</dbReference>
<evidence type="ECO:0000313" key="5">
    <source>
        <dbReference type="Proteomes" id="UP000035553"/>
    </source>
</evidence>
<keyword evidence="1 4" id="KW-0808">Transferase</keyword>
<evidence type="ECO:0000256" key="2">
    <source>
        <dbReference type="ARBA" id="ARBA00023315"/>
    </source>
</evidence>
<dbReference type="InterPro" id="IPR016181">
    <property type="entry name" value="Acyl_CoA_acyltransferase"/>
</dbReference>
<evidence type="ECO:0000256" key="1">
    <source>
        <dbReference type="ARBA" id="ARBA00022679"/>
    </source>
</evidence>
<dbReference type="CDD" id="cd04301">
    <property type="entry name" value="NAT_SF"/>
    <property type="match status" value="1"/>
</dbReference>
<dbReference type="RefSeq" id="WP_010027072.1">
    <property type="nucleotide sequence ID" value="NZ_AFVQ02000080.1"/>
</dbReference>
<accession>A0A0U1QPJ6</accession>
<sequence length="162" mass="18172">MKIRKVRKSDLAQLIELENSGFTPEEAATKQAFITRIETIPDTFLVAEEMNQIIGYVNGPVISMPHITDDLFEQTIPNPDRGGYQSILGLVVAPNCQGKGIASQLLRALEDKAREKDRLTVTLTCRQFLIPFYEKNGYTNQGIAASEHGGMKWFNMDKPLNE</sequence>
<dbReference type="STRING" id="1069536.SINU_06395"/>
<organism evidence="4 5">
    <name type="scientific">Sporolactobacillus inulinus CASD</name>
    <dbReference type="NCBI Taxonomy" id="1069536"/>
    <lineage>
        <taxon>Bacteria</taxon>
        <taxon>Bacillati</taxon>
        <taxon>Bacillota</taxon>
        <taxon>Bacilli</taxon>
        <taxon>Bacillales</taxon>
        <taxon>Sporolactobacillaceae</taxon>
        <taxon>Sporolactobacillus</taxon>
    </lineage>
</organism>
<dbReference type="AlphaFoldDB" id="A0A0U1QPJ6"/>
<keyword evidence="5" id="KW-1185">Reference proteome</keyword>
<name>A0A0U1QPJ6_9BACL</name>
<evidence type="ECO:0000259" key="3">
    <source>
        <dbReference type="PROSITE" id="PS51186"/>
    </source>
</evidence>
<comment type="caution">
    <text evidence="4">The sequence shown here is derived from an EMBL/GenBank/DDBJ whole genome shotgun (WGS) entry which is preliminary data.</text>
</comment>